<proteinExistence type="predicted"/>
<feature type="compositionally biased region" description="Acidic residues" evidence="1">
    <location>
        <begin position="804"/>
        <end position="819"/>
    </location>
</feature>
<reference evidence="2" key="2">
    <citation type="submission" date="2021-08" db="EMBL/GenBank/DDBJ databases">
        <authorList>
            <person name="Eriksson T."/>
        </authorList>
    </citation>
    <scope>NUCLEOTIDE SEQUENCE</scope>
    <source>
        <strain evidence="2">Stoneville</strain>
        <tissue evidence="2">Whole head</tissue>
    </source>
</reference>
<dbReference type="AlphaFoldDB" id="A0A8J6HRT4"/>
<protein>
    <recommendedName>
        <fullName evidence="4">DUF4371 domain-containing protein</fullName>
    </recommendedName>
</protein>
<comment type="caution">
    <text evidence="2">The sequence shown here is derived from an EMBL/GenBank/DDBJ whole genome shotgun (WGS) entry which is preliminary data.</text>
</comment>
<dbReference type="Proteomes" id="UP000719412">
    <property type="component" value="Unassembled WGS sequence"/>
</dbReference>
<feature type="region of interest" description="Disordered" evidence="1">
    <location>
        <begin position="799"/>
        <end position="819"/>
    </location>
</feature>
<feature type="region of interest" description="Disordered" evidence="1">
    <location>
        <begin position="1"/>
        <end position="26"/>
    </location>
</feature>
<gene>
    <name evidence="2" type="ORF">GEV33_003191</name>
</gene>
<name>A0A8J6HRT4_TENMO</name>
<evidence type="ECO:0000313" key="2">
    <source>
        <dbReference type="EMBL" id="KAH0819600.1"/>
    </source>
</evidence>
<dbReference type="PANTHER" id="PTHR45913:SF22">
    <property type="entry name" value="SCAN BOX DOMAIN-CONTAINING PROTEIN"/>
    <property type="match status" value="1"/>
</dbReference>
<evidence type="ECO:0000256" key="1">
    <source>
        <dbReference type="SAM" id="MobiDB-lite"/>
    </source>
</evidence>
<evidence type="ECO:0008006" key="4">
    <source>
        <dbReference type="Google" id="ProtNLM"/>
    </source>
</evidence>
<evidence type="ECO:0000313" key="3">
    <source>
        <dbReference type="Proteomes" id="UP000719412"/>
    </source>
</evidence>
<dbReference type="SUPFAM" id="SSF53098">
    <property type="entry name" value="Ribonuclease H-like"/>
    <property type="match status" value="1"/>
</dbReference>
<organism evidence="2 3">
    <name type="scientific">Tenebrio molitor</name>
    <name type="common">Yellow mealworm beetle</name>
    <dbReference type="NCBI Taxonomy" id="7067"/>
    <lineage>
        <taxon>Eukaryota</taxon>
        <taxon>Metazoa</taxon>
        <taxon>Ecdysozoa</taxon>
        <taxon>Arthropoda</taxon>
        <taxon>Hexapoda</taxon>
        <taxon>Insecta</taxon>
        <taxon>Pterygota</taxon>
        <taxon>Neoptera</taxon>
        <taxon>Endopterygota</taxon>
        <taxon>Coleoptera</taxon>
        <taxon>Polyphaga</taxon>
        <taxon>Cucujiformia</taxon>
        <taxon>Tenebrionidae</taxon>
        <taxon>Tenebrio</taxon>
    </lineage>
</organism>
<dbReference type="EMBL" id="JABDTM020014160">
    <property type="protein sequence ID" value="KAH0819600.1"/>
    <property type="molecule type" value="Genomic_DNA"/>
</dbReference>
<keyword evidence="3" id="KW-1185">Reference proteome</keyword>
<reference evidence="2" key="1">
    <citation type="journal article" date="2020" name="J Insects Food Feed">
        <title>The yellow mealworm (Tenebrio molitor) genome: a resource for the emerging insects as food and feed industry.</title>
        <authorList>
            <person name="Eriksson T."/>
            <person name="Andere A."/>
            <person name="Kelstrup H."/>
            <person name="Emery V."/>
            <person name="Picard C."/>
        </authorList>
    </citation>
    <scope>NUCLEOTIDE SEQUENCE</scope>
    <source>
        <strain evidence="2">Stoneville</strain>
        <tissue evidence="2">Whole head</tissue>
    </source>
</reference>
<dbReference type="InterPro" id="IPR012337">
    <property type="entry name" value="RNaseH-like_sf"/>
</dbReference>
<feature type="compositionally biased region" description="Low complexity" evidence="1">
    <location>
        <begin position="762"/>
        <end position="775"/>
    </location>
</feature>
<feature type="compositionally biased region" description="Polar residues" evidence="1">
    <location>
        <begin position="1"/>
        <end position="11"/>
    </location>
</feature>
<accession>A0A8J6HRT4</accession>
<sequence length="849" mass="97020">MAIETSATQQSRRPRHNPENNNAIDNGRENLHSIIVIIEITTSIEKPQCVLCNAVLSAESMKPSKLKRHLETKHSEHVTKDLDFFKRCETRLKHQKLDATGNFQQQRQTVVQASYEIALQVAKNKKPHTIAETLIKPCLLKSVKLILGEASEMKMRHVSLSNNTIQRRILDMSADVLEQILSEIRASPVFSFQLDESTDVSSCSQLLVFVKYIHLEDIKEEFLFCRALKTSTKSEDVMVMIRSFFETKELQWENLCGVCTDGAPAMLGSRSGFQKKVKDLAPQAKGSHCMIHRFALATKTLPKLLQEVLDSLIKIVNYIKSSALNTRLFKEFCKDMNSDHEALLFYTAVRWLSKGNVVERVFELKDELKSFLEMQRKQEFLINFNDEAWIQRVAYLSDIFGQLNKLNLKLQGKDMHIIHFRDNLQTFVSKLGNWRRKANLGNFAMFEHLCTTAEASEAGIVENLKEEIGDHLQFLETEMQRYFPELSEDEAAVVRNPFHASLDVADVPDEVQDEFLELRNDSTARDLFQEKTLTEFWCAMRRSRRLESTDELYLAPEASSTADLLLFFDRLFDSVNGSASSGQPGKELRGLVTETSDHLTVWRDSLPVLQSMFYSSDKGKLITPSIKNWAHNIRACIYLRSKLFSLVFKRFARRNFNQDPIENFFSCIRGHGFLADQLGLTVKKTNLKVFFVIYELSLPNKEVSNLFLLQFSLQFFQQLLLLLEVFFSPTISTNRLHLSDEDYWASNFSGDDDAEDDPPLVTSSSSSRTSSSLSLAVDSEPGTSCMALRKRVLLNVMPPSQSSSEDETCHDDSDPDPEFDLNRVNGAPNQLARLFSSLLTLLRINRKKQ</sequence>
<dbReference type="PANTHER" id="PTHR45913">
    <property type="entry name" value="EPM2A-INTERACTING PROTEIN 1"/>
    <property type="match status" value="1"/>
</dbReference>
<feature type="region of interest" description="Disordered" evidence="1">
    <location>
        <begin position="750"/>
        <end position="778"/>
    </location>
</feature>